<dbReference type="GO" id="GO:0016052">
    <property type="term" value="P:carbohydrate catabolic process"/>
    <property type="evidence" value="ECO:0007669"/>
    <property type="project" value="TreeGrafter"/>
</dbReference>
<dbReference type="Proteomes" id="UP000677082">
    <property type="component" value="Unassembled WGS sequence"/>
</dbReference>
<keyword evidence="6" id="KW-1185">Reference proteome</keyword>
<sequence>MAPFDPYWIEEPTSPDDILGHAAIRAALAPMKVATGEHVHNAVMFKQLLLAGAVDVVQIDACRVGGVNENLAILLLAAKFGVPVCLHAGGVGLCELVQHLAMFDFVAVSGTAEDRAIEYVDHLHEHFTAPVRIDNGRYVAPRTAGVSAEMRPETLTAYRYPDGPRWTDSSDA</sequence>
<proteinExistence type="predicted"/>
<dbReference type="InterPro" id="IPR029065">
    <property type="entry name" value="Enolase_C-like"/>
</dbReference>
<dbReference type="PANTHER" id="PTHR13794">
    <property type="entry name" value="ENOLASE SUPERFAMILY, MANDELATE RACEMASE"/>
    <property type="match status" value="1"/>
</dbReference>
<evidence type="ECO:0000259" key="4">
    <source>
        <dbReference type="Pfam" id="PF13378"/>
    </source>
</evidence>
<dbReference type="SUPFAM" id="SSF51604">
    <property type="entry name" value="Enolase C-terminal domain-like"/>
    <property type="match status" value="1"/>
</dbReference>
<protein>
    <recommendedName>
        <fullName evidence="4">Enolase C-terminal domain-containing protein</fullName>
    </recommendedName>
</protein>
<dbReference type="GO" id="GO:0016836">
    <property type="term" value="F:hydro-lyase activity"/>
    <property type="evidence" value="ECO:0007669"/>
    <property type="project" value="TreeGrafter"/>
</dbReference>
<keyword evidence="3" id="KW-0460">Magnesium</keyword>
<dbReference type="InterPro" id="IPR036849">
    <property type="entry name" value="Enolase-like_C_sf"/>
</dbReference>
<name>A0A919T9J8_9ACTN</name>
<feature type="domain" description="Enolase C-terminal" evidence="4">
    <location>
        <begin position="2"/>
        <end position="153"/>
    </location>
</feature>
<comment type="caution">
    <text evidence="5">The sequence shown here is derived from an EMBL/GenBank/DDBJ whole genome shotgun (WGS) entry which is preliminary data.</text>
</comment>
<dbReference type="AlphaFoldDB" id="A0A919T9J8"/>
<organism evidence="5 6">
    <name type="scientific">Paractinoplanes toevensis</name>
    <dbReference type="NCBI Taxonomy" id="571911"/>
    <lineage>
        <taxon>Bacteria</taxon>
        <taxon>Bacillati</taxon>
        <taxon>Actinomycetota</taxon>
        <taxon>Actinomycetes</taxon>
        <taxon>Micromonosporales</taxon>
        <taxon>Micromonosporaceae</taxon>
        <taxon>Paractinoplanes</taxon>
    </lineage>
</organism>
<dbReference type="Pfam" id="PF13378">
    <property type="entry name" value="MR_MLE_C"/>
    <property type="match status" value="1"/>
</dbReference>
<dbReference type="EMBL" id="BOQN01000022">
    <property type="protein sequence ID" value="GIM90056.1"/>
    <property type="molecule type" value="Genomic_DNA"/>
</dbReference>
<accession>A0A919T9J8</accession>
<evidence type="ECO:0000256" key="3">
    <source>
        <dbReference type="ARBA" id="ARBA00022842"/>
    </source>
</evidence>
<evidence type="ECO:0000256" key="2">
    <source>
        <dbReference type="ARBA" id="ARBA00022723"/>
    </source>
</evidence>
<comment type="cofactor">
    <cofactor evidence="1">
        <name>Mg(2+)</name>
        <dbReference type="ChEBI" id="CHEBI:18420"/>
    </cofactor>
</comment>
<dbReference type="PANTHER" id="PTHR13794:SF58">
    <property type="entry name" value="MITOCHONDRIAL ENOLASE SUPERFAMILY MEMBER 1"/>
    <property type="match status" value="1"/>
</dbReference>
<reference evidence="5 6" key="1">
    <citation type="submission" date="2021-03" db="EMBL/GenBank/DDBJ databases">
        <title>Whole genome shotgun sequence of Actinoplanes toevensis NBRC 105298.</title>
        <authorList>
            <person name="Komaki H."/>
            <person name="Tamura T."/>
        </authorList>
    </citation>
    <scope>NUCLEOTIDE SEQUENCE [LARGE SCALE GENOMIC DNA]</scope>
    <source>
        <strain evidence="5 6">NBRC 105298</strain>
    </source>
</reference>
<evidence type="ECO:0000313" key="5">
    <source>
        <dbReference type="EMBL" id="GIM90056.1"/>
    </source>
</evidence>
<evidence type="ECO:0000256" key="1">
    <source>
        <dbReference type="ARBA" id="ARBA00001946"/>
    </source>
</evidence>
<gene>
    <name evidence="5" type="ORF">Ato02nite_018490</name>
</gene>
<dbReference type="GO" id="GO:0000287">
    <property type="term" value="F:magnesium ion binding"/>
    <property type="evidence" value="ECO:0007669"/>
    <property type="project" value="TreeGrafter"/>
</dbReference>
<dbReference type="InterPro" id="IPR046945">
    <property type="entry name" value="RHMD-like"/>
</dbReference>
<keyword evidence="2" id="KW-0479">Metal-binding</keyword>
<evidence type="ECO:0000313" key="6">
    <source>
        <dbReference type="Proteomes" id="UP000677082"/>
    </source>
</evidence>
<dbReference type="Gene3D" id="3.20.20.120">
    <property type="entry name" value="Enolase-like C-terminal domain"/>
    <property type="match status" value="1"/>
</dbReference>